<evidence type="ECO:0000313" key="2">
    <source>
        <dbReference type="EMBL" id="MCW3807030.1"/>
    </source>
</evidence>
<evidence type="ECO:0000256" key="1">
    <source>
        <dbReference type="ARBA" id="ARBA00022649"/>
    </source>
</evidence>
<name>A0AAE3MGC3_9BACT</name>
<comment type="caution">
    <text evidence="2">The sequence shown here is derived from an EMBL/GenBank/DDBJ whole genome shotgun (WGS) entry which is preliminary data.</text>
</comment>
<protein>
    <submittedName>
        <fullName evidence="2">Type II toxin-antitoxin system RelE/ParE family toxin</fullName>
    </submittedName>
</protein>
<dbReference type="InterPro" id="IPR007712">
    <property type="entry name" value="RelE/ParE_toxin"/>
</dbReference>
<reference evidence="2" key="1">
    <citation type="submission" date="2022-10" db="EMBL/GenBank/DDBJ databases">
        <authorList>
            <person name="Yu W.X."/>
        </authorList>
    </citation>
    <scope>NUCLEOTIDE SEQUENCE</scope>
    <source>
        <strain evidence="2">D04</strain>
    </source>
</reference>
<dbReference type="Gene3D" id="3.30.2310.20">
    <property type="entry name" value="RelE-like"/>
    <property type="match status" value="1"/>
</dbReference>
<keyword evidence="1" id="KW-1277">Toxin-antitoxin system</keyword>
<dbReference type="AlphaFoldDB" id="A0AAE3MGC3"/>
<dbReference type="EMBL" id="JAPDPI010000035">
    <property type="protein sequence ID" value="MCW3807030.1"/>
    <property type="molecule type" value="Genomic_DNA"/>
</dbReference>
<dbReference type="Pfam" id="PF05016">
    <property type="entry name" value="ParE_toxin"/>
    <property type="match status" value="1"/>
</dbReference>
<gene>
    <name evidence="2" type="ORF">OM074_15440</name>
</gene>
<dbReference type="InterPro" id="IPR035093">
    <property type="entry name" value="RelE/ParE_toxin_dom_sf"/>
</dbReference>
<organism evidence="2 3">
    <name type="scientific">Plebeiibacterium marinum</name>
    <dbReference type="NCBI Taxonomy" id="2992111"/>
    <lineage>
        <taxon>Bacteria</taxon>
        <taxon>Pseudomonadati</taxon>
        <taxon>Bacteroidota</taxon>
        <taxon>Bacteroidia</taxon>
        <taxon>Marinilabiliales</taxon>
        <taxon>Marinilabiliaceae</taxon>
        <taxon>Plebeiibacterium</taxon>
    </lineage>
</organism>
<evidence type="ECO:0000313" key="3">
    <source>
        <dbReference type="Proteomes" id="UP001207408"/>
    </source>
</evidence>
<proteinExistence type="predicted"/>
<accession>A0AAE3MGC3</accession>
<keyword evidence="3" id="KW-1185">Reference proteome</keyword>
<dbReference type="Proteomes" id="UP001207408">
    <property type="component" value="Unassembled WGS sequence"/>
</dbReference>
<dbReference type="RefSeq" id="WP_301201037.1">
    <property type="nucleotide sequence ID" value="NZ_JAPDPI010000035.1"/>
</dbReference>
<sequence>MKVIWTKRAKQDYLNVIEYIHENWGIKEVSDFVGKTNDTIKTVATNSKAFVASTKRKNVYKGFVTKHNSLFYQVRPRKKEIILLTFWDNRQNPQKLKH</sequence>